<dbReference type="InterPro" id="IPR011701">
    <property type="entry name" value="MFS"/>
</dbReference>
<feature type="transmembrane region" description="Helical" evidence="7">
    <location>
        <begin position="104"/>
        <end position="126"/>
    </location>
</feature>
<keyword evidence="9" id="KW-1185">Reference proteome</keyword>
<keyword evidence="2" id="KW-1003">Cell membrane</keyword>
<reference evidence="9" key="1">
    <citation type="journal article" date="2019" name="Int. J. Syst. Evol. Microbiol.">
        <title>The Global Catalogue of Microorganisms (GCM) 10K type strain sequencing project: providing services to taxonomists for standard genome sequencing and annotation.</title>
        <authorList>
            <consortium name="The Broad Institute Genomics Platform"/>
            <consortium name="The Broad Institute Genome Sequencing Center for Infectious Disease"/>
            <person name="Wu L."/>
            <person name="Ma J."/>
        </authorList>
    </citation>
    <scope>NUCLEOTIDE SEQUENCE [LARGE SCALE GENOMIC DNA]</scope>
    <source>
        <strain evidence="9">CCM 8702</strain>
    </source>
</reference>
<dbReference type="Gene3D" id="1.20.1250.20">
    <property type="entry name" value="MFS general substrate transporter like domains"/>
    <property type="match status" value="1"/>
</dbReference>
<feature type="transmembrane region" description="Helical" evidence="7">
    <location>
        <begin position="378"/>
        <end position="397"/>
    </location>
</feature>
<keyword evidence="5 7" id="KW-0472">Membrane</keyword>
<dbReference type="Proteomes" id="UP000605427">
    <property type="component" value="Unassembled WGS sequence"/>
</dbReference>
<evidence type="ECO:0000313" key="8">
    <source>
        <dbReference type="EMBL" id="GGH86523.1"/>
    </source>
</evidence>
<dbReference type="InterPro" id="IPR036259">
    <property type="entry name" value="MFS_trans_sf"/>
</dbReference>
<comment type="subcellular location">
    <subcellularLocation>
        <location evidence="1">Cell membrane</location>
        <topology evidence="1">Multi-pass membrane protein</topology>
    </subcellularLocation>
</comment>
<dbReference type="RefSeq" id="WP_172246320.1">
    <property type="nucleotide sequence ID" value="NZ_BMDD01000007.1"/>
</dbReference>
<proteinExistence type="predicted"/>
<feature type="transmembrane region" description="Helical" evidence="7">
    <location>
        <begin position="72"/>
        <end position="92"/>
    </location>
</feature>
<feature type="transmembrane region" description="Helical" evidence="7">
    <location>
        <begin position="341"/>
        <end position="366"/>
    </location>
</feature>
<evidence type="ECO:0000256" key="5">
    <source>
        <dbReference type="ARBA" id="ARBA00023136"/>
    </source>
</evidence>
<feature type="transmembrane region" description="Helical" evidence="7">
    <location>
        <begin position="172"/>
        <end position="197"/>
    </location>
</feature>
<gene>
    <name evidence="8" type="ORF">GCM10007362_46500</name>
</gene>
<keyword evidence="3 7" id="KW-0812">Transmembrane</keyword>
<feature type="transmembrane region" description="Helical" evidence="7">
    <location>
        <begin position="284"/>
        <end position="302"/>
    </location>
</feature>
<dbReference type="CDD" id="cd06173">
    <property type="entry name" value="MFS_MefA_like"/>
    <property type="match status" value="1"/>
</dbReference>
<feature type="transmembrane region" description="Helical" evidence="7">
    <location>
        <begin position="409"/>
        <end position="428"/>
    </location>
</feature>
<dbReference type="Pfam" id="PF07690">
    <property type="entry name" value="MFS_1"/>
    <property type="match status" value="1"/>
</dbReference>
<evidence type="ECO:0000256" key="1">
    <source>
        <dbReference type="ARBA" id="ARBA00004651"/>
    </source>
</evidence>
<feature type="transmembrane region" description="Helical" evidence="7">
    <location>
        <begin position="34"/>
        <end position="60"/>
    </location>
</feature>
<feature type="compositionally biased region" description="Basic and acidic residues" evidence="6">
    <location>
        <begin position="1"/>
        <end position="16"/>
    </location>
</feature>
<comment type="caution">
    <text evidence="8">The sequence shown here is derived from an EMBL/GenBank/DDBJ whole genome shotgun (WGS) entry which is preliminary data.</text>
</comment>
<organism evidence="8 9">
    <name type="scientific">Saccharibacillus endophyticus</name>
    <dbReference type="NCBI Taxonomy" id="2060666"/>
    <lineage>
        <taxon>Bacteria</taxon>
        <taxon>Bacillati</taxon>
        <taxon>Bacillota</taxon>
        <taxon>Bacilli</taxon>
        <taxon>Bacillales</taxon>
        <taxon>Paenibacillaceae</taxon>
        <taxon>Saccharibacillus</taxon>
    </lineage>
</organism>
<name>A0ABQ2A831_9BACL</name>
<dbReference type="EMBL" id="BMDD01000007">
    <property type="protein sequence ID" value="GGH86523.1"/>
    <property type="molecule type" value="Genomic_DNA"/>
</dbReference>
<evidence type="ECO:0000256" key="4">
    <source>
        <dbReference type="ARBA" id="ARBA00022989"/>
    </source>
</evidence>
<evidence type="ECO:0000313" key="9">
    <source>
        <dbReference type="Proteomes" id="UP000605427"/>
    </source>
</evidence>
<dbReference type="PANTHER" id="PTHR23513">
    <property type="entry name" value="INTEGRAL MEMBRANE EFFLUX PROTEIN-RELATED"/>
    <property type="match status" value="1"/>
</dbReference>
<feature type="region of interest" description="Disordered" evidence="6">
    <location>
        <begin position="1"/>
        <end position="25"/>
    </location>
</feature>
<dbReference type="PANTHER" id="PTHR23513:SF6">
    <property type="entry name" value="MAJOR FACILITATOR SUPERFAMILY ASSOCIATED DOMAIN-CONTAINING PROTEIN"/>
    <property type="match status" value="1"/>
</dbReference>
<evidence type="ECO:0000256" key="2">
    <source>
        <dbReference type="ARBA" id="ARBA00022475"/>
    </source>
</evidence>
<sequence>MGKSREQGEKALHEQVENGQSGQKRRASLLRHPVFGRTFTAYSLAVFGDWFDAIAIQVLIGYRWQASPLEIALVPVCMAVPGLLFGAAAGAAADRLDKLRLMRVCDLLTALATVAILFVPNILWLLPLLTVRAALGVFNVPAQQALTRRVVSEEQLLDATSLNGLVGQLSRIAGPLMGAAVLALLSPQACIAVNAIVRLFSYVILRTVPKEAVSEQQMEGNKAVSLEQKPRTGAMLREGWAFVRRTPVLRNLMLFALLGMLAIQTIDFQFVSLFRRIAPDNETAIGWLLASSGAAAAGVAAANMRFERLRRAGWAIKLGGSYALLGLSVLVIGLLPVGAPIYALLVTGLLLGMGNGLFMITFNHALQQETPPELTGRVFGIQSTVLGGVMIAAPPLGGLLVQRWGPGEVFAAVGLLVFVLGLIGLLFGRKLWPVSSSPKSDEQARSA</sequence>
<feature type="transmembrane region" description="Helical" evidence="7">
    <location>
        <begin position="314"/>
        <end position="335"/>
    </location>
</feature>
<evidence type="ECO:0000256" key="7">
    <source>
        <dbReference type="SAM" id="Phobius"/>
    </source>
</evidence>
<protein>
    <submittedName>
        <fullName evidence="8">MFS transporter</fullName>
    </submittedName>
</protein>
<evidence type="ECO:0000256" key="3">
    <source>
        <dbReference type="ARBA" id="ARBA00022692"/>
    </source>
</evidence>
<dbReference type="SUPFAM" id="SSF103473">
    <property type="entry name" value="MFS general substrate transporter"/>
    <property type="match status" value="1"/>
</dbReference>
<feature type="transmembrane region" description="Helical" evidence="7">
    <location>
        <begin position="252"/>
        <end position="272"/>
    </location>
</feature>
<keyword evidence="4 7" id="KW-1133">Transmembrane helix</keyword>
<accession>A0ABQ2A831</accession>
<evidence type="ECO:0000256" key="6">
    <source>
        <dbReference type="SAM" id="MobiDB-lite"/>
    </source>
</evidence>